<dbReference type="PROSITE" id="PS50977">
    <property type="entry name" value="HTH_TETR_2"/>
    <property type="match status" value="1"/>
</dbReference>
<evidence type="ECO:0000259" key="5">
    <source>
        <dbReference type="PROSITE" id="PS50977"/>
    </source>
</evidence>
<feature type="domain" description="HTH tetR-type" evidence="5">
    <location>
        <begin position="14"/>
        <end position="74"/>
    </location>
</feature>
<dbReference type="InterPro" id="IPR009057">
    <property type="entry name" value="Homeodomain-like_sf"/>
</dbReference>
<reference evidence="6 7" key="1">
    <citation type="submission" date="2018-03" db="EMBL/GenBank/DDBJ databases">
        <title>Aquarubrobacter algicola gen. nov., sp. nov., a novel actinobacterium isolated from shallow eutrophic lake during the end of cyanobacterial harmful algal blooms.</title>
        <authorList>
            <person name="Chun S.J."/>
        </authorList>
    </citation>
    <scope>NUCLEOTIDE SEQUENCE [LARGE SCALE GENOMIC DNA]</scope>
    <source>
        <strain evidence="6 7">Seoho-28</strain>
    </source>
</reference>
<proteinExistence type="predicted"/>
<dbReference type="Pfam" id="PF00440">
    <property type="entry name" value="TetR_N"/>
    <property type="match status" value="1"/>
</dbReference>
<name>A0A2T4UI88_9ACTN</name>
<organism evidence="6 7">
    <name type="scientific">Paraconexibacter algicola</name>
    <dbReference type="NCBI Taxonomy" id="2133960"/>
    <lineage>
        <taxon>Bacteria</taxon>
        <taxon>Bacillati</taxon>
        <taxon>Actinomycetota</taxon>
        <taxon>Thermoleophilia</taxon>
        <taxon>Solirubrobacterales</taxon>
        <taxon>Paraconexibacteraceae</taxon>
        <taxon>Paraconexibacter</taxon>
    </lineage>
</organism>
<dbReference type="GO" id="GO:0003700">
    <property type="term" value="F:DNA-binding transcription factor activity"/>
    <property type="evidence" value="ECO:0007669"/>
    <property type="project" value="TreeGrafter"/>
</dbReference>
<dbReference type="Gene3D" id="1.10.357.10">
    <property type="entry name" value="Tetracycline Repressor, domain 2"/>
    <property type="match status" value="1"/>
</dbReference>
<evidence type="ECO:0000256" key="2">
    <source>
        <dbReference type="ARBA" id="ARBA00023125"/>
    </source>
</evidence>
<keyword evidence="2 4" id="KW-0238">DNA-binding</keyword>
<dbReference type="GO" id="GO:0000976">
    <property type="term" value="F:transcription cis-regulatory region binding"/>
    <property type="evidence" value="ECO:0007669"/>
    <property type="project" value="TreeGrafter"/>
</dbReference>
<dbReference type="SUPFAM" id="SSF48498">
    <property type="entry name" value="Tetracyclin repressor-like, C-terminal domain"/>
    <property type="match status" value="1"/>
</dbReference>
<evidence type="ECO:0000256" key="3">
    <source>
        <dbReference type="ARBA" id="ARBA00023163"/>
    </source>
</evidence>
<dbReference type="AlphaFoldDB" id="A0A2T4UI88"/>
<keyword evidence="7" id="KW-1185">Reference proteome</keyword>
<evidence type="ECO:0000313" key="7">
    <source>
        <dbReference type="Proteomes" id="UP000240739"/>
    </source>
</evidence>
<sequence length="210" mass="22418">MNQVVREHHVRMARPRARLDLAVLADAFAADGLHGISAAELAQRLGVAKPTLYVHGTSKDSLFLLAVEAEVERVVDRLHGAERAAAGRTARDRATAAVRALLDHAAARPAGARLLHRTAHHESSTVADDVRAAVRRVPDRMAETLRRDLSADGLDPALAPFLARALHAGAHALAEVRPGERRPARAVLAATLAEIVPLPQAPGPEDWPTA</sequence>
<dbReference type="PANTHER" id="PTHR30055">
    <property type="entry name" value="HTH-TYPE TRANSCRIPTIONAL REGULATOR RUTR"/>
    <property type="match status" value="1"/>
</dbReference>
<evidence type="ECO:0000256" key="4">
    <source>
        <dbReference type="PROSITE-ProRule" id="PRU00335"/>
    </source>
</evidence>
<dbReference type="EMBL" id="PYYB01000001">
    <property type="protein sequence ID" value="PTL58956.1"/>
    <property type="molecule type" value="Genomic_DNA"/>
</dbReference>
<comment type="caution">
    <text evidence="6">The sequence shown here is derived from an EMBL/GenBank/DDBJ whole genome shotgun (WGS) entry which is preliminary data.</text>
</comment>
<dbReference type="InterPro" id="IPR001647">
    <property type="entry name" value="HTH_TetR"/>
</dbReference>
<dbReference type="InterPro" id="IPR050109">
    <property type="entry name" value="HTH-type_TetR-like_transc_reg"/>
</dbReference>
<keyword evidence="3" id="KW-0804">Transcription</keyword>
<keyword evidence="1" id="KW-0805">Transcription regulation</keyword>
<accession>A0A2T4UI88</accession>
<protein>
    <recommendedName>
        <fullName evidence="5">HTH tetR-type domain-containing protein</fullName>
    </recommendedName>
</protein>
<evidence type="ECO:0000256" key="1">
    <source>
        <dbReference type="ARBA" id="ARBA00023015"/>
    </source>
</evidence>
<gene>
    <name evidence="6" type="ORF">C7Y72_04480</name>
</gene>
<feature type="DNA-binding region" description="H-T-H motif" evidence="4">
    <location>
        <begin position="37"/>
        <end position="56"/>
    </location>
</feature>
<evidence type="ECO:0000313" key="6">
    <source>
        <dbReference type="EMBL" id="PTL58956.1"/>
    </source>
</evidence>
<dbReference type="Proteomes" id="UP000240739">
    <property type="component" value="Unassembled WGS sequence"/>
</dbReference>
<dbReference type="InterPro" id="IPR036271">
    <property type="entry name" value="Tet_transcr_reg_TetR-rel_C_sf"/>
</dbReference>
<dbReference type="SUPFAM" id="SSF46689">
    <property type="entry name" value="Homeodomain-like"/>
    <property type="match status" value="1"/>
</dbReference>
<dbReference type="PANTHER" id="PTHR30055:SF234">
    <property type="entry name" value="HTH-TYPE TRANSCRIPTIONAL REGULATOR BETI"/>
    <property type="match status" value="1"/>
</dbReference>